<dbReference type="Pfam" id="PF04060">
    <property type="entry name" value="FeS"/>
    <property type="match status" value="1"/>
</dbReference>
<keyword evidence="7" id="KW-1185">Reference proteome</keyword>
<dbReference type="Gene3D" id="1.10.15.40">
    <property type="entry name" value="Electron transport complex subunit B, putative Fe-S cluster"/>
    <property type="match status" value="1"/>
</dbReference>
<dbReference type="GO" id="GO:0046872">
    <property type="term" value="F:metal ion binding"/>
    <property type="evidence" value="ECO:0007669"/>
    <property type="project" value="UniProtKB-KW"/>
</dbReference>
<dbReference type="InterPro" id="IPR051069">
    <property type="entry name" value="ACDS_complex_subunit"/>
</dbReference>
<keyword evidence="4" id="KW-0411">Iron-sulfur</keyword>
<evidence type="ECO:0000256" key="3">
    <source>
        <dbReference type="ARBA" id="ARBA00023004"/>
    </source>
</evidence>
<proteinExistence type="predicted"/>
<dbReference type="AlphaFoldDB" id="A0A1M5QHQ2"/>
<accession>A0A1M5QHQ2</accession>
<evidence type="ECO:0000313" key="7">
    <source>
        <dbReference type="Proteomes" id="UP000242520"/>
    </source>
</evidence>
<evidence type="ECO:0000259" key="5">
    <source>
        <dbReference type="PROSITE" id="PS51656"/>
    </source>
</evidence>
<organism evidence="6 7">
    <name type="scientific">Tepidibacter thalassicus DSM 15285</name>
    <dbReference type="NCBI Taxonomy" id="1123350"/>
    <lineage>
        <taxon>Bacteria</taxon>
        <taxon>Bacillati</taxon>
        <taxon>Bacillota</taxon>
        <taxon>Clostridia</taxon>
        <taxon>Peptostreptococcales</taxon>
        <taxon>Peptostreptococcaceae</taxon>
        <taxon>Tepidibacter</taxon>
    </lineage>
</organism>
<feature type="domain" description="4Fe-4S" evidence="5">
    <location>
        <begin position="141"/>
        <end position="204"/>
    </location>
</feature>
<dbReference type="STRING" id="1123350.SAMN02744040_00925"/>
<dbReference type="GO" id="GO:0051539">
    <property type="term" value="F:4 iron, 4 sulfur cluster binding"/>
    <property type="evidence" value="ECO:0007669"/>
    <property type="project" value="UniProtKB-KW"/>
</dbReference>
<keyword evidence="2" id="KW-0479">Metal-binding</keyword>
<reference evidence="7" key="1">
    <citation type="submission" date="2016-11" db="EMBL/GenBank/DDBJ databases">
        <authorList>
            <person name="Varghese N."/>
            <person name="Submissions S."/>
        </authorList>
    </citation>
    <scope>NUCLEOTIDE SEQUENCE [LARGE SCALE GENOMIC DNA]</scope>
    <source>
        <strain evidence="7">DSM 15285</strain>
    </source>
</reference>
<keyword evidence="3" id="KW-0408">Iron</keyword>
<evidence type="ECO:0000256" key="2">
    <source>
        <dbReference type="ARBA" id="ARBA00022723"/>
    </source>
</evidence>
<dbReference type="EMBL" id="FQXH01000008">
    <property type="protein sequence ID" value="SHH13023.1"/>
    <property type="molecule type" value="Genomic_DNA"/>
</dbReference>
<dbReference type="PANTHER" id="PTHR36214:SF3">
    <property type="entry name" value="ACETYL-COA DECARBONYLASE_SYNTHASE COMPLEX SUBUNIT GAMMA"/>
    <property type="match status" value="1"/>
</dbReference>
<evidence type="ECO:0000256" key="1">
    <source>
        <dbReference type="ARBA" id="ARBA00022485"/>
    </source>
</evidence>
<gene>
    <name evidence="6" type="ORF">SAMN02744040_00925</name>
</gene>
<protein>
    <submittedName>
        <fullName evidence="6">Metal-binding trascriptional regulator, contains putative Fe-S cluster and ArsR family DNA binding domain</fullName>
    </submittedName>
</protein>
<dbReference type="InterPro" id="IPR007202">
    <property type="entry name" value="4Fe-4S_dom"/>
</dbReference>
<dbReference type="PROSITE" id="PS51656">
    <property type="entry name" value="4FE4S"/>
    <property type="match status" value="1"/>
</dbReference>
<evidence type="ECO:0000256" key="4">
    <source>
        <dbReference type="ARBA" id="ARBA00023014"/>
    </source>
</evidence>
<dbReference type="Proteomes" id="UP000242520">
    <property type="component" value="Unassembled WGS sequence"/>
</dbReference>
<name>A0A1M5QHQ2_9FIRM</name>
<sequence>MPFIFGIDKILTNQNNKCSIGNRDKIKEGGKGMYLDDIKIIFMQSCVADSKKIRFKAKFSRDISEVLPYINSVLKDAIYNKNAMSLTIRKEFRIITLHSDMLAVSKAVNETDAYEIIDSVKDLINNTYENKEKIKPLYEMRSKPSAIDVYNHLPKLNCRKCGEYTCLAFATKLLSGEQNIKRCVHIYDVHNRENLEWIEDFLQVFGY</sequence>
<evidence type="ECO:0000313" key="6">
    <source>
        <dbReference type="EMBL" id="SHH13023.1"/>
    </source>
</evidence>
<dbReference type="PANTHER" id="PTHR36214">
    <property type="match status" value="1"/>
</dbReference>
<keyword evidence="1" id="KW-0004">4Fe-4S</keyword>